<evidence type="ECO:0000256" key="1">
    <source>
        <dbReference type="SAM" id="SignalP"/>
    </source>
</evidence>
<dbReference type="EMBL" id="FZOQ01000043">
    <property type="protein sequence ID" value="SNT30549.1"/>
    <property type="molecule type" value="Genomic_DNA"/>
</dbReference>
<reference evidence="4" key="1">
    <citation type="submission" date="2017-06" db="EMBL/GenBank/DDBJ databases">
        <authorList>
            <person name="Varghese N."/>
            <person name="Submissions S."/>
        </authorList>
    </citation>
    <scope>NUCLEOTIDE SEQUENCE [LARGE SCALE GENOMIC DNA]</scope>
    <source>
        <strain evidence="4">NKM1</strain>
    </source>
</reference>
<protein>
    <submittedName>
        <fullName evidence="3">Cupin domain-containing protein</fullName>
    </submittedName>
</protein>
<feature type="signal peptide" evidence="1">
    <location>
        <begin position="1"/>
        <end position="26"/>
    </location>
</feature>
<dbReference type="Gene3D" id="2.60.120.10">
    <property type="entry name" value="Jelly Rolls"/>
    <property type="match status" value="1"/>
</dbReference>
<dbReference type="AlphaFoldDB" id="A0A239LLJ9"/>
<dbReference type="Proteomes" id="UP000198432">
    <property type="component" value="Unassembled WGS sequence"/>
</dbReference>
<organism evidence="3 4">
    <name type="scientific">Pontibacter ummariensis</name>
    <dbReference type="NCBI Taxonomy" id="1610492"/>
    <lineage>
        <taxon>Bacteria</taxon>
        <taxon>Pseudomonadati</taxon>
        <taxon>Bacteroidota</taxon>
        <taxon>Cytophagia</taxon>
        <taxon>Cytophagales</taxon>
        <taxon>Hymenobacteraceae</taxon>
        <taxon>Pontibacter</taxon>
    </lineage>
</organism>
<keyword evidence="1" id="KW-0732">Signal</keyword>
<evidence type="ECO:0000313" key="3">
    <source>
        <dbReference type="EMBL" id="SNT30549.1"/>
    </source>
</evidence>
<name>A0A239LLJ9_9BACT</name>
<dbReference type="PANTHER" id="PTHR38599:SF1">
    <property type="entry name" value="CUPIN DOMAIN PROTEIN (AFU_ORTHOLOGUE AFUA_3G13620)"/>
    <property type="match status" value="1"/>
</dbReference>
<dbReference type="PANTHER" id="PTHR38599">
    <property type="entry name" value="CUPIN DOMAIN PROTEIN (AFU_ORTHOLOGUE AFUA_3G13620)"/>
    <property type="match status" value="1"/>
</dbReference>
<accession>A0A239LLJ9</accession>
<evidence type="ECO:0000259" key="2">
    <source>
        <dbReference type="Pfam" id="PF07883"/>
    </source>
</evidence>
<feature type="domain" description="Cupin type-2" evidence="2">
    <location>
        <begin position="53"/>
        <end position="120"/>
    </location>
</feature>
<gene>
    <name evidence="3" type="ORF">SAMN06296052_14321</name>
</gene>
<dbReference type="InterPro" id="IPR014710">
    <property type="entry name" value="RmlC-like_jellyroll"/>
</dbReference>
<proteinExistence type="predicted"/>
<feature type="chain" id="PRO_5012512048" evidence="1">
    <location>
        <begin position="27"/>
        <end position="140"/>
    </location>
</feature>
<dbReference type="Pfam" id="PF07883">
    <property type="entry name" value="Cupin_2"/>
    <property type="match status" value="1"/>
</dbReference>
<dbReference type="InterPro" id="IPR013096">
    <property type="entry name" value="Cupin_2"/>
</dbReference>
<evidence type="ECO:0000313" key="4">
    <source>
        <dbReference type="Proteomes" id="UP000198432"/>
    </source>
</evidence>
<dbReference type="InterPro" id="IPR011051">
    <property type="entry name" value="RmlC_Cupin_sf"/>
</dbReference>
<sequence length="140" mass="15778">MTKSRRALLPKYVTLLFLCAAMNVTAQNNMKRNNLLQVNMEERPLSTVKVVEIEFKGGQKGAYHKHPCPVVGYIVEGTCLLQVEGEPAKVLKSGEAFFEPAETPILHFDNYSDSAPLQFIAYYLLHKEEELIELLPKVGK</sequence>
<dbReference type="SUPFAM" id="SSF51182">
    <property type="entry name" value="RmlC-like cupins"/>
    <property type="match status" value="1"/>
</dbReference>
<keyword evidence="4" id="KW-1185">Reference proteome</keyword>